<dbReference type="Proteomes" id="UP001497535">
    <property type="component" value="Unassembled WGS sequence"/>
</dbReference>
<evidence type="ECO:0000313" key="1">
    <source>
        <dbReference type="EMBL" id="CAK5098411.1"/>
    </source>
</evidence>
<dbReference type="EMBL" id="CAVMJV010000103">
    <property type="protein sequence ID" value="CAK5098411.1"/>
    <property type="molecule type" value="Genomic_DNA"/>
</dbReference>
<name>A0ACB1APM6_MELEN</name>
<accession>A0ACB1APM6</accession>
<protein>
    <submittedName>
        <fullName evidence="1">Uncharacterized protein</fullName>
    </submittedName>
</protein>
<keyword evidence="2" id="KW-1185">Reference proteome</keyword>
<sequence>MTQPSLFPQILLSNLNSMISFKSTLINQYPFYHQYQSIYIPQIHFYYTNLFPQYSTNFSNKIVNKIIQ</sequence>
<organism evidence="1 2">
    <name type="scientific">Meloidogyne enterolobii</name>
    <name type="common">Root-knot nematode worm</name>
    <name type="synonym">Meloidogyne mayaguensis</name>
    <dbReference type="NCBI Taxonomy" id="390850"/>
    <lineage>
        <taxon>Eukaryota</taxon>
        <taxon>Metazoa</taxon>
        <taxon>Ecdysozoa</taxon>
        <taxon>Nematoda</taxon>
        <taxon>Chromadorea</taxon>
        <taxon>Rhabditida</taxon>
        <taxon>Tylenchina</taxon>
        <taxon>Tylenchomorpha</taxon>
        <taxon>Tylenchoidea</taxon>
        <taxon>Meloidogynidae</taxon>
        <taxon>Meloidogyninae</taxon>
        <taxon>Meloidogyne</taxon>
    </lineage>
</organism>
<gene>
    <name evidence="1" type="ORF">MENTE1834_LOCUS41596</name>
</gene>
<comment type="caution">
    <text evidence="1">The sequence shown here is derived from an EMBL/GenBank/DDBJ whole genome shotgun (WGS) entry which is preliminary data.</text>
</comment>
<evidence type="ECO:0000313" key="2">
    <source>
        <dbReference type="Proteomes" id="UP001497535"/>
    </source>
</evidence>
<proteinExistence type="predicted"/>
<reference evidence="1" key="1">
    <citation type="submission" date="2023-11" db="EMBL/GenBank/DDBJ databases">
        <authorList>
            <person name="Poullet M."/>
        </authorList>
    </citation>
    <scope>NUCLEOTIDE SEQUENCE</scope>
    <source>
        <strain evidence="1">E1834</strain>
    </source>
</reference>